<evidence type="ECO:0000313" key="1">
    <source>
        <dbReference type="EMBL" id="CAG8477862.1"/>
    </source>
</evidence>
<sequence length="44" mass="5102">MGCNEKKDIMQRQQNVQPQIQQTCASPMFPAARWNLNPRVDTVK</sequence>
<accession>A0A9N8W8F9</accession>
<evidence type="ECO:0000313" key="2">
    <source>
        <dbReference type="Proteomes" id="UP000789570"/>
    </source>
</evidence>
<proteinExistence type="predicted"/>
<dbReference type="EMBL" id="CAJVPQ010000395">
    <property type="protein sequence ID" value="CAG8477862.1"/>
    <property type="molecule type" value="Genomic_DNA"/>
</dbReference>
<gene>
    <name evidence="1" type="ORF">FCALED_LOCUS2555</name>
</gene>
<comment type="caution">
    <text evidence="1">The sequence shown here is derived from an EMBL/GenBank/DDBJ whole genome shotgun (WGS) entry which is preliminary data.</text>
</comment>
<organism evidence="1 2">
    <name type="scientific">Funneliformis caledonium</name>
    <dbReference type="NCBI Taxonomy" id="1117310"/>
    <lineage>
        <taxon>Eukaryota</taxon>
        <taxon>Fungi</taxon>
        <taxon>Fungi incertae sedis</taxon>
        <taxon>Mucoromycota</taxon>
        <taxon>Glomeromycotina</taxon>
        <taxon>Glomeromycetes</taxon>
        <taxon>Glomerales</taxon>
        <taxon>Glomeraceae</taxon>
        <taxon>Funneliformis</taxon>
    </lineage>
</organism>
<dbReference type="AlphaFoldDB" id="A0A9N8W8F9"/>
<protein>
    <submittedName>
        <fullName evidence="1">575_t:CDS:1</fullName>
    </submittedName>
</protein>
<name>A0A9N8W8F9_9GLOM</name>
<dbReference type="Proteomes" id="UP000789570">
    <property type="component" value="Unassembled WGS sequence"/>
</dbReference>
<keyword evidence="2" id="KW-1185">Reference proteome</keyword>
<reference evidence="1" key="1">
    <citation type="submission" date="2021-06" db="EMBL/GenBank/DDBJ databases">
        <authorList>
            <person name="Kallberg Y."/>
            <person name="Tangrot J."/>
            <person name="Rosling A."/>
        </authorList>
    </citation>
    <scope>NUCLEOTIDE SEQUENCE</scope>
    <source>
        <strain evidence="1">UK204</strain>
    </source>
</reference>